<organism evidence="1">
    <name type="scientific">Euplotes harpa</name>
    <dbReference type="NCBI Taxonomy" id="151035"/>
    <lineage>
        <taxon>Eukaryota</taxon>
        <taxon>Sar</taxon>
        <taxon>Alveolata</taxon>
        <taxon>Ciliophora</taxon>
        <taxon>Intramacronucleata</taxon>
        <taxon>Spirotrichea</taxon>
        <taxon>Hypotrichia</taxon>
        <taxon>Euplotida</taxon>
        <taxon>Euplotidae</taxon>
        <taxon>Euplotes</taxon>
    </lineage>
</organism>
<proteinExistence type="predicted"/>
<reference evidence="1" key="1">
    <citation type="submission" date="2021-01" db="EMBL/GenBank/DDBJ databases">
        <authorList>
            <person name="Corre E."/>
            <person name="Pelletier E."/>
            <person name="Niang G."/>
            <person name="Scheremetjew M."/>
            <person name="Finn R."/>
            <person name="Kale V."/>
            <person name="Holt S."/>
            <person name="Cochrane G."/>
            <person name="Meng A."/>
            <person name="Brown T."/>
            <person name="Cohen L."/>
        </authorList>
    </citation>
    <scope>NUCLEOTIDE SEQUENCE</scope>
    <source>
        <strain evidence="1">FSP1.4</strain>
    </source>
</reference>
<protein>
    <submittedName>
        <fullName evidence="1">Uncharacterized protein</fullName>
    </submittedName>
</protein>
<dbReference type="AlphaFoldDB" id="A0A7S3JLU2"/>
<sequence>MDAPERLEYDYERRVRANSPTYDDVYFPTTLLFYERGANLIHNEKRLQHMYLELEYYITDVLGKERIETKQMDMYKGTVKKWQVLDDEQFSRDQIEKVQSAISAPSPDELERFKEESDVKMTLPISNQNVSEWRDKRRAIDSADFNAKLIEFEQKRDQNYFVKRFEKPKELTQ</sequence>
<evidence type="ECO:0000313" key="1">
    <source>
        <dbReference type="EMBL" id="CAE0358382.1"/>
    </source>
</evidence>
<gene>
    <name evidence="1" type="ORF">EHAR0213_LOCUS17305</name>
</gene>
<name>A0A7S3JLU2_9SPIT</name>
<dbReference type="EMBL" id="HBII01041304">
    <property type="protein sequence ID" value="CAE0358382.1"/>
    <property type="molecule type" value="Transcribed_RNA"/>
</dbReference>
<accession>A0A7S3JLU2</accession>